<dbReference type="PROSITE" id="PS50005">
    <property type="entry name" value="TPR"/>
    <property type="match status" value="2"/>
</dbReference>
<gene>
    <name evidence="3" type="ORF">MAGMO_2936</name>
</gene>
<dbReference type="InterPro" id="IPR011990">
    <property type="entry name" value="TPR-like_helical_dom_sf"/>
</dbReference>
<feature type="region of interest" description="Disordered" evidence="2">
    <location>
        <begin position="683"/>
        <end position="736"/>
    </location>
</feature>
<sequence>MSVLLDALKRAEQNRKKQEELEAKQAAGEAPVPDSQADVIPEESAPTEAVAEEQPEESQGTEAKPAATPMESTLQQDAAAVEVDAPERKTVETSALLAMLQKQQPMVADPRKEAPPTDLEANAPVAPPKSGSLLDVLKRQQPAVTETDQTAATPEAAATDMTPEPEEAPAAASSSSLLDVLNRQQPAVSDPQDEAPVTESLPEPAPEPEATSEAASKPASLLATLQKQPPAAAAPQEVAALKLSSSEAAVEPEAPAPAAAPPPSSGLALASGDGPMEQPPEPEAKAPAPAVSSGGLSLASGDQPLTEPAPAAAAIAETAPPVESGLALSSATAAPVVDEEEDDEEADSTQPSQMRPASDPISTPAPASTPAPDPVAVHGLEEDEDDEADATQPSQMVPKAATAEREAPVERSASLSLKLDAQQQAAAEAEAEAELDQTTGSLLVALHSRNPDESAESGSVANTVEFDAHFMEMDEEEEAPAAAQPRAEAQPAVTETRSPAQAAQPAPTNQPEATPAAAPAASETSGQTEQGQAASETQGGEPLQSVDQLFAEVASGHRKTRARRIVRAGKKRSGKGLPWGKVASFLLITTLLGGATWSFQQGLLDPYHPEIKQWRAMLFQPERPPQRRAQPTRVAAVNPANSGGQAVAERMAQVPAPPAPAQAPTKRQGSAMAQDPMMLPEPGNLIPRVILKPGPEMADTPIPQRPAERQAAEPSASRVPVDSPPATQAKGKGEMSIVKHDPAKTIKANLKLAKRALSAGQTNKAQRYYHKVLKLDEENRNAHLGMASSWMMMGLSERAKGLYLALLEKNPKDHLAMAGLLSLSSLGSDPKLESRIKQLIHEKPDSAHYRFILGVLYASRLQWQEAQAAYFQAMGIDPESADIAFNLAVSLDHLKEADSALTYYKKALTLHKQRPGRFNHAAVESRISRLEESAKGRGAEDGQLAQPEVF</sequence>
<feature type="region of interest" description="Disordered" evidence="2">
    <location>
        <begin position="929"/>
        <end position="950"/>
    </location>
</feature>
<feature type="compositionally biased region" description="Low complexity" evidence="2">
    <location>
        <begin position="356"/>
        <end position="366"/>
    </location>
</feature>
<feature type="region of interest" description="Disordered" evidence="2">
    <location>
        <begin position="13"/>
        <end position="87"/>
    </location>
</feature>
<feature type="compositionally biased region" description="Basic and acidic residues" evidence="2">
    <location>
        <begin position="13"/>
        <end position="23"/>
    </location>
</feature>
<evidence type="ECO:0000313" key="3">
    <source>
        <dbReference type="EMBL" id="CRH07082.1"/>
    </source>
</evidence>
<feature type="region of interest" description="Disordered" evidence="2">
    <location>
        <begin position="656"/>
        <end position="675"/>
    </location>
</feature>
<feature type="compositionally biased region" description="Low complexity" evidence="2">
    <location>
        <begin position="208"/>
        <end position="253"/>
    </location>
</feature>
<feature type="compositionally biased region" description="Polar residues" evidence="2">
    <location>
        <begin position="526"/>
        <end position="538"/>
    </location>
</feature>
<dbReference type="SUPFAM" id="SSF48452">
    <property type="entry name" value="TPR-like"/>
    <property type="match status" value="1"/>
</dbReference>
<dbReference type="Pfam" id="PF13432">
    <property type="entry name" value="TPR_16"/>
    <property type="match status" value="1"/>
</dbReference>
<feature type="repeat" description="TPR" evidence="1">
    <location>
        <begin position="847"/>
        <end position="880"/>
    </location>
</feature>
<feature type="region of interest" description="Disordered" evidence="2">
    <location>
        <begin position="101"/>
        <end position="542"/>
    </location>
</feature>
<dbReference type="Gene3D" id="1.25.40.10">
    <property type="entry name" value="Tetratricopeptide repeat domain"/>
    <property type="match status" value="2"/>
</dbReference>
<proteinExistence type="predicted"/>
<dbReference type="PANTHER" id="PTHR12558:SF47">
    <property type="entry name" value="LIPOPOLYSACCHARIDE ASSEMBLY PROTEIN B"/>
    <property type="match status" value="1"/>
</dbReference>
<name>A0A1S7LJD5_MAGMO</name>
<evidence type="ECO:0000256" key="2">
    <source>
        <dbReference type="SAM" id="MobiDB-lite"/>
    </source>
</evidence>
<dbReference type="Pfam" id="PF14559">
    <property type="entry name" value="TPR_19"/>
    <property type="match status" value="1"/>
</dbReference>
<feature type="compositionally biased region" description="Acidic residues" evidence="2">
    <location>
        <begin position="337"/>
        <end position="347"/>
    </location>
</feature>
<dbReference type="SMART" id="SM00028">
    <property type="entry name" value="TPR"/>
    <property type="match status" value="4"/>
</dbReference>
<feature type="compositionally biased region" description="Basic and acidic residues" evidence="2">
    <location>
        <begin position="929"/>
        <end position="940"/>
    </location>
</feature>
<reference evidence="3" key="1">
    <citation type="submission" date="2015-04" db="EMBL/GenBank/DDBJ databases">
        <authorList>
            <person name="Syromyatnikov M.Y."/>
            <person name="Popov V.N."/>
        </authorList>
    </citation>
    <scope>NUCLEOTIDE SEQUENCE</scope>
    <source>
        <strain evidence="3">MO-1</strain>
    </source>
</reference>
<feature type="compositionally biased region" description="Low complexity" evidence="2">
    <location>
        <begin position="480"/>
        <end position="525"/>
    </location>
</feature>
<protein>
    <submittedName>
        <fullName evidence="3">Uncharacterized protein</fullName>
    </submittedName>
</protein>
<keyword evidence="1" id="KW-0802">TPR repeat</keyword>
<organism evidence="3">
    <name type="scientific">Magnetococcus massalia (strain MO-1)</name>
    <dbReference type="NCBI Taxonomy" id="451514"/>
    <lineage>
        <taxon>Bacteria</taxon>
        <taxon>Pseudomonadati</taxon>
        <taxon>Pseudomonadota</taxon>
        <taxon>Magnetococcia</taxon>
        <taxon>Magnetococcales</taxon>
        <taxon>Magnetococcaceae</taxon>
        <taxon>Magnetococcus</taxon>
    </lineage>
</organism>
<dbReference type="EMBL" id="LO017727">
    <property type="protein sequence ID" value="CRH07082.1"/>
    <property type="molecule type" value="Genomic_DNA"/>
</dbReference>
<dbReference type="InterPro" id="IPR019734">
    <property type="entry name" value="TPR_rpt"/>
</dbReference>
<dbReference type="AlphaFoldDB" id="A0A1S7LJD5"/>
<accession>A0A1S7LJD5</accession>
<evidence type="ECO:0000256" key="1">
    <source>
        <dbReference type="PROSITE-ProRule" id="PRU00339"/>
    </source>
</evidence>
<feature type="repeat" description="TPR" evidence="1">
    <location>
        <begin position="746"/>
        <end position="779"/>
    </location>
</feature>
<dbReference type="PANTHER" id="PTHR12558">
    <property type="entry name" value="CELL DIVISION CYCLE 16,23,27"/>
    <property type="match status" value="1"/>
</dbReference>
<feature type="compositionally biased region" description="Pro residues" evidence="2">
    <location>
        <begin position="254"/>
        <end position="264"/>
    </location>
</feature>
<feature type="compositionally biased region" description="Low complexity" evidence="2">
    <location>
        <begin position="150"/>
        <end position="176"/>
    </location>
</feature>
<feature type="compositionally biased region" description="Low complexity" evidence="2">
    <location>
        <begin position="285"/>
        <end position="321"/>
    </location>
</feature>